<organism evidence="2 3">
    <name type="scientific">Capsicum baccatum</name>
    <name type="common">Peruvian pepper</name>
    <dbReference type="NCBI Taxonomy" id="33114"/>
    <lineage>
        <taxon>Eukaryota</taxon>
        <taxon>Viridiplantae</taxon>
        <taxon>Streptophyta</taxon>
        <taxon>Embryophyta</taxon>
        <taxon>Tracheophyta</taxon>
        <taxon>Spermatophyta</taxon>
        <taxon>Magnoliopsida</taxon>
        <taxon>eudicotyledons</taxon>
        <taxon>Gunneridae</taxon>
        <taxon>Pentapetalae</taxon>
        <taxon>asterids</taxon>
        <taxon>lamiids</taxon>
        <taxon>Solanales</taxon>
        <taxon>Solanaceae</taxon>
        <taxon>Solanoideae</taxon>
        <taxon>Capsiceae</taxon>
        <taxon>Capsicum</taxon>
    </lineage>
</organism>
<feature type="compositionally biased region" description="Polar residues" evidence="1">
    <location>
        <begin position="237"/>
        <end position="248"/>
    </location>
</feature>
<dbReference type="AlphaFoldDB" id="A0A2G2UXI1"/>
<keyword evidence="3" id="KW-1185">Reference proteome</keyword>
<evidence type="ECO:0000313" key="2">
    <source>
        <dbReference type="EMBL" id="PHT25465.1"/>
    </source>
</evidence>
<feature type="compositionally biased region" description="Basic and acidic residues" evidence="1">
    <location>
        <begin position="11"/>
        <end position="24"/>
    </location>
</feature>
<evidence type="ECO:0000313" key="3">
    <source>
        <dbReference type="Proteomes" id="UP000224567"/>
    </source>
</evidence>
<dbReference type="InterPro" id="IPR044792">
    <property type="entry name" value="TAR1"/>
</dbReference>
<name>A0A2G2UXI1_CAPBA</name>
<dbReference type="Proteomes" id="UP000224567">
    <property type="component" value="Unassembled WGS sequence"/>
</dbReference>
<accession>A0A2G2UXI1</accession>
<dbReference type="PANTHER" id="PTHR47188:SF1">
    <property type="entry name" value="PROTEIN TAR1"/>
    <property type="match status" value="1"/>
</dbReference>
<protein>
    <submittedName>
        <fullName evidence="2">Uncharacterized protein</fullName>
    </submittedName>
</protein>
<reference evidence="2 3" key="1">
    <citation type="journal article" date="2017" name="Genome Biol.">
        <title>New reference genome sequences of hot pepper reveal the massive evolution of plant disease-resistance genes by retroduplication.</title>
        <authorList>
            <person name="Kim S."/>
            <person name="Park J."/>
            <person name="Yeom S.I."/>
            <person name="Kim Y.M."/>
            <person name="Seo E."/>
            <person name="Kim K.T."/>
            <person name="Kim M.S."/>
            <person name="Lee J.M."/>
            <person name="Cheong K."/>
            <person name="Shin H.S."/>
            <person name="Kim S.B."/>
            <person name="Han K."/>
            <person name="Lee J."/>
            <person name="Park M."/>
            <person name="Lee H.A."/>
            <person name="Lee H.Y."/>
            <person name="Lee Y."/>
            <person name="Oh S."/>
            <person name="Lee J.H."/>
            <person name="Choi E."/>
            <person name="Choi E."/>
            <person name="Lee S.E."/>
            <person name="Jeon J."/>
            <person name="Kim H."/>
            <person name="Choi G."/>
            <person name="Song H."/>
            <person name="Lee J."/>
            <person name="Lee S.C."/>
            <person name="Kwon J.K."/>
            <person name="Lee H.Y."/>
            <person name="Koo N."/>
            <person name="Hong Y."/>
            <person name="Kim R.W."/>
            <person name="Kang W.H."/>
            <person name="Huh J.H."/>
            <person name="Kang B.C."/>
            <person name="Yang T.J."/>
            <person name="Lee Y.H."/>
            <person name="Bennetzen J.L."/>
            <person name="Choi D."/>
        </authorList>
    </citation>
    <scope>NUCLEOTIDE SEQUENCE [LARGE SCALE GENOMIC DNA]</scope>
    <source>
        <strain evidence="3">cv. PBC81</strain>
    </source>
</reference>
<proteinExistence type="predicted"/>
<evidence type="ECO:0000256" key="1">
    <source>
        <dbReference type="SAM" id="MobiDB-lite"/>
    </source>
</evidence>
<reference evidence="3" key="2">
    <citation type="journal article" date="2017" name="J. Anim. Genet.">
        <title>Multiple reference genome sequences of hot pepper reveal the massive evolution of plant disease resistance genes by retroduplication.</title>
        <authorList>
            <person name="Kim S."/>
            <person name="Park J."/>
            <person name="Yeom S.-I."/>
            <person name="Kim Y.-M."/>
            <person name="Seo E."/>
            <person name="Kim K.-T."/>
            <person name="Kim M.-S."/>
            <person name="Lee J.M."/>
            <person name="Cheong K."/>
            <person name="Shin H.-S."/>
            <person name="Kim S.-B."/>
            <person name="Han K."/>
            <person name="Lee J."/>
            <person name="Park M."/>
            <person name="Lee H.-A."/>
            <person name="Lee H.-Y."/>
            <person name="Lee Y."/>
            <person name="Oh S."/>
            <person name="Lee J.H."/>
            <person name="Choi E."/>
            <person name="Choi E."/>
            <person name="Lee S.E."/>
            <person name="Jeon J."/>
            <person name="Kim H."/>
            <person name="Choi G."/>
            <person name="Song H."/>
            <person name="Lee J."/>
            <person name="Lee S.-C."/>
            <person name="Kwon J.-K."/>
            <person name="Lee H.-Y."/>
            <person name="Koo N."/>
            <person name="Hong Y."/>
            <person name="Kim R.W."/>
            <person name="Kang W.-H."/>
            <person name="Huh J.H."/>
            <person name="Kang B.-C."/>
            <person name="Yang T.-J."/>
            <person name="Lee Y.-H."/>
            <person name="Bennetzen J.L."/>
            <person name="Choi D."/>
        </authorList>
    </citation>
    <scope>NUCLEOTIDE SEQUENCE [LARGE SCALE GENOMIC DNA]</scope>
    <source>
        <strain evidence="3">cv. PBC81</strain>
    </source>
</reference>
<feature type="region of interest" description="Disordered" evidence="1">
    <location>
        <begin position="1"/>
        <end position="27"/>
    </location>
</feature>
<gene>
    <name evidence="2" type="ORF">CQW23_34907</name>
</gene>
<dbReference type="GO" id="GO:0043457">
    <property type="term" value="P:regulation of cellular respiration"/>
    <property type="evidence" value="ECO:0007669"/>
    <property type="project" value="InterPro"/>
</dbReference>
<sequence>MFEDGSNWEPTGKRPERADAEARQRRALPATIEETAFHERIESPGFGRPLIHAGPCPESIGGPAHHRSTSFSGRIADPHPLPSQQFQALFDSLFKFLFIFPSRGLGPGQPLTMALQTIIRMTEPPDSKAGLFPVHSPLLREFLRSTGPPDACRGWGARGRLSFQVFLGAFRVGVRWSPAAHAGRALRGRGEALVRGFDNDPSAGSPTETLLRLLLPLNDKVQWTSRDVAGSEPPTSPRSKQFTGSFNR</sequence>
<feature type="region of interest" description="Disordered" evidence="1">
    <location>
        <begin position="225"/>
        <end position="248"/>
    </location>
</feature>
<comment type="caution">
    <text evidence="2">The sequence shown here is derived from an EMBL/GenBank/DDBJ whole genome shotgun (WGS) entry which is preliminary data.</text>
</comment>
<dbReference type="PANTHER" id="PTHR47188">
    <property type="entry name" value="PROTEIN TAR1"/>
    <property type="match status" value="1"/>
</dbReference>
<dbReference type="EMBL" id="MLFT02001739">
    <property type="protein sequence ID" value="PHT25465.1"/>
    <property type="molecule type" value="Genomic_DNA"/>
</dbReference>